<sequence length="82" mass="9555">MRWSEVRQLFPDTFVLVENQKSQVVNGELHVEEVAVIRPLHDGQEAMDELMNAHGKIFVYHTKHDEVVMLIRTKPAYRGIVQ</sequence>
<keyword evidence="2" id="KW-1185">Reference proteome</keyword>
<proteinExistence type="predicted"/>
<dbReference type="EMBL" id="LJCO01000075">
    <property type="protein sequence ID" value="KPV42543.1"/>
    <property type="molecule type" value="Genomic_DNA"/>
</dbReference>
<name>A0A0P9CAV3_9BACL</name>
<dbReference type="OrthoDB" id="5770817at2"/>
<protein>
    <submittedName>
        <fullName evidence="1">Uncharacterized protein</fullName>
    </submittedName>
</protein>
<dbReference type="Proteomes" id="UP000050482">
    <property type="component" value="Unassembled WGS sequence"/>
</dbReference>
<comment type="caution">
    <text evidence="1">The sequence shown here is derived from an EMBL/GenBank/DDBJ whole genome shotgun (WGS) entry which is preliminary data.</text>
</comment>
<dbReference type="RefSeq" id="WP_054970378.1">
    <property type="nucleotide sequence ID" value="NZ_LJCO01000075.1"/>
</dbReference>
<evidence type="ECO:0000313" key="1">
    <source>
        <dbReference type="EMBL" id="KPV42543.1"/>
    </source>
</evidence>
<gene>
    <name evidence="1" type="ORF">AN477_17020</name>
</gene>
<dbReference type="AlphaFoldDB" id="A0A0P9CAV3"/>
<organism evidence="1 2">
    <name type="scientific">Alicyclobacillus ferrooxydans</name>
    <dbReference type="NCBI Taxonomy" id="471514"/>
    <lineage>
        <taxon>Bacteria</taxon>
        <taxon>Bacillati</taxon>
        <taxon>Bacillota</taxon>
        <taxon>Bacilli</taxon>
        <taxon>Bacillales</taxon>
        <taxon>Alicyclobacillaceae</taxon>
        <taxon>Alicyclobacillus</taxon>
    </lineage>
</organism>
<evidence type="ECO:0000313" key="2">
    <source>
        <dbReference type="Proteomes" id="UP000050482"/>
    </source>
</evidence>
<reference evidence="1 2" key="1">
    <citation type="submission" date="2015-09" db="EMBL/GenBank/DDBJ databases">
        <title>Draft genome sequence of Alicyclobacillus ferrooxydans DSM 22381.</title>
        <authorList>
            <person name="Hemp J."/>
        </authorList>
    </citation>
    <scope>NUCLEOTIDE SEQUENCE [LARGE SCALE GENOMIC DNA]</scope>
    <source>
        <strain evidence="1 2">TC-34</strain>
    </source>
</reference>
<dbReference type="PATRIC" id="fig|471514.4.peg.3897"/>
<accession>A0A0P9CAV3</accession>